<protein>
    <recommendedName>
        <fullName evidence="2">Coenzyme Q-binding protein COQ10 START domain-containing protein</fullName>
    </recommendedName>
</protein>
<sequence>MGIKIYLSWIFIVLCVYNTLSCLAEDIVGENHAGEVVFEIFSRGQWPQRAKASIFIEEERDKIWQVLTDYNHLADFTPDLLDSKLIRREDDTAIIEQKNKVRI</sequence>
<dbReference type="Gene3D" id="3.30.530.20">
    <property type="match status" value="1"/>
</dbReference>
<proteinExistence type="predicted"/>
<dbReference type="InterPro" id="IPR023393">
    <property type="entry name" value="START-like_dom_sf"/>
</dbReference>
<name>A0A0F8ZC66_9ZZZZ</name>
<comment type="caution">
    <text evidence="1">The sequence shown here is derived from an EMBL/GenBank/DDBJ whole genome shotgun (WGS) entry which is preliminary data.</text>
</comment>
<gene>
    <name evidence="1" type="ORF">LCGC14_2713490</name>
</gene>
<organism evidence="1">
    <name type="scientific">marine sediment metagenome</name>
    <dbReference type="NCBI Taxonomy" id="412755"/>
    <lineage>
        <taxon>unclassified sequences</taxon>
        <taxon>metagenomes</taxon>
        <taxon>ecological metagenomes</taxon>
    </lineage>
</organism>
<evidence type="ECO:0000313" key="1">
    <source>
        <dbReference type="EMBL" id="KKK91387.1"/>
    </source>
</evidence>
<dbReference type="AlphaFoldDB" id="A0A0F8ZC66"/>
<evidence type="ECO:0008006" key="2">
    <source>
        <dbReference type="Google" id="ProtNLM"/>
    </source>
</evidence>
<dbReference type="EMBL" id="LAZR01048677">
    <property type="protein sequence ID" value="KKK91387.1"/>
    <property type="molecule type" value="Genomic_DNA"/>
</dbReference>
<dbReference type="SUPFAM" id="SSF55961">
    <property type="entry name" value="Bet v1-like"/>
    <property type="match status" value="1"/>
</dbReference>
<accession>A0A0F8ZC66</accession>
<reference evidence="1" key="1">
    <citation type="journal article" date="2015" name="Nature">
        <title>Complex archaea that bridge the gap between prokaryotes and eukaryotes.</title>
        <authorList>
            <person name="Spang A."/>
            <person name="Saw J.H."/>
            <person name="Jorgensen S.L."/>
            <person name="Zaremba-Niedzwiedzka K."/>
            <person name="Martijn J."/>
            <person name="Lind A.E."/>
            <person name="van Eijk R."/>
            <person name="Schleper C."/>
            <person name="Guy L."/>
            <person name="Ettema T.J."/>
        </authorList>
    </citation>
    <scope>NUCLEOTIDE SEQUENCE</scope>
</reference>
<feature type="non-terminal residue" evidence="1">
    <location>
        <position position="103"/>
    </location>
</feature>